<sequence>MFLTHKDDVGDHEKWSKRLKCERILHSGDVEASTADVEMKLHGEGPWSIGNDFELGSVCLYYKPLKLLFTGDHLAKSEESDDLVIFPIYNRHSANTSSATTLLSSSASLSSASALSSSLPATAQYLIAYVHSAFTAFASNSPSPLSLHLLRILLLRRQRRRRWKRPHS</sequence>
<dbReference type="AlphaFoldDB" id="A0A6V7PJF8"/>
<name>A0A6V7PJF8_ANACO</name>
<dbReference type="InterPro" id="IPR036866">
    <property type="entry name" value="RibonucZ/Hydroxyglut_hydro"/>
</dbReference>
<accession>A0A6V7PJF8</accession>
<dbReference type="PANTHER" id="PTHR42773">
    <property type="entry name" value="METALLO-BETA-LACTAMASE-RELATED"/>
    <property type="match status" value="1"/>
</dbReference>
<dbReference type="EMBL" id="LR862148">
    <property type="protein sequence ID" value="CAD1830686.1"/>
    <property type="molecule type" value="Genomic_DNA"/>
</dbReference>
<protein>
    <submittedName>
        <fullName evidence="1">Uncharacterized protein</fullName>
    </submittedName>
</protein>
<organism evidence="1">
    <name type="scientific">Ananas comosus var. bracteatus</name>
    <name type="common">red pineapple</name>
    <dbReference type="NCBI Taxonomy" id="296719"/>
    <lineage>
        <taxon>Eukaryota</taxon>
        <taxon>Viridiplantae</taxon>
        <taxon>Streptophyta</taxon>
        <taxon>Embryophyta</taxon>
        <taxon>Tracheophyta</taxon>
        <taxon>Spermatophyta</taxon>
        <taxon>Magnoliopsida</taxon>
        <taxon>Liliopsida</taxon>
        <taxon>Poales</taxon>
        <taxon>Bromeliaceae</taxon>
        <taxon>Bromelioideae</taxon>
        <taxon>Ananas</taxon>
    </lineage>
</organism>
<evidence type="ECO:0000313" key="1">
    <source>
        <dbReference type="EMBL" id="CAD1830686.1"/>
    </source>
</evidence>
<dbReference type="PANTHER" id="PTHR42773:SF1">
    <property type="entry name" value="METALLO-BETA-LACTAMASE FAMILY PROTEIN"/>
    <property type="match status" value="1"/>
</dbReference>
<proteinExistence type="predicted"/>
<dbReference type="SUPFAM" id="SSF56281">
    <property type="entry name" value="Metallo-hydrolase/oxidoreductase"/>
    <property type="match status" value="1"/>
</dbReference>
<gene>
    <name evidence="1" type="ORF">CB5_LOCUS13897</name>
</gene>
<reference evidence="1" key="1">
    <citation type="submission" date="2020-07" db="EMBL/GenBank/DDBJ databases">
        <authorList>
            <person name="Lin J."/>
        </authorList>
    </citation>
    <scope>NUCLEOTIDE SEQUENCE</scope>
</reference>